<name>A0A1Y1WSN2_9FUNG</name>
<reference evidence="1 2" key="2">
    <citation type="submission" date="2016-08" db="EMBL/GenBank/DDBJ databases">
        <title>Pervasive Adenine N6-methylation of Active Genes in Fungi.</title>
        <authorList>
            <consortium name="DOE Joint Genome Institute"/>
            <person name="Mondo S.J."/>
            <person name="Dannebaum R.O."/>
            <person name="Kuo R.C."/>
            <person name="Labutti K."/>
            <person name="Haridas S."/>
            <person name="Kuo A."/>
            <person name="Salamov A."/>
            <person name="Ahrendt S.R."/>
            <person name="Lipzen A."/>
            <person name="Sullivan W."/>
            <person name="Andreopoulos W.B."/>
            <person name="Clum A."/>
            <person name="Lindquist E."/>
            <person name="Daum C."/>
            <person name="Ramamoorthy G.K."/>
            <person name="Gryganskyi A."/>
            <person name="Culley D."/>
            <person name="Magnuson J.K."/>
            <person name="James T.Y."/>
            <person name="O'Malley M.A."/>
            <person name="Stajich J.E."/>
            <person name="Spatafora J.W."/>
            <person name="Visel A."/>
            <person name="Grigoriev I.V."/>
        </authorList>
    </citation>
    <scope>NUCLEOTIDE SEQUENCE [LARGE SCALE GENOMIC DNA]</scope>
    <source>
        <strain evidence="1 2">S4</strain>
    </source>
</reference>
<evidence type="ECO:0000313" key="2">
    <source>
        <dbReference type="Proteomes" id="UP000193944"/>
    </source>
</evidence>
<comment type="caution">
    <text evidence="1">The sequence shown here is derived from an EMBL/GenBank/DDBJ whole genome shotgun (WGS) entry which is preliminary data.</text>
</comment>
<evidence type="ECO:0000313" key="1">
    <source>
        <dbReference type="EMBL" id="ORX76543.1"/>
    </source>
</evidence>
<dbReference type="Proteomes" id="UP000193944">
    <property type="component" value="Unassembled WGS sequence"/>
</dbReference>
<organism evidence="1 2">
    <name type="scientific">Anaeromyces robustus</name>
    <dbReference type="NCBI Taxonomy" id="1754192"/>
    <lineage>
        <taxon>Eukaryota</taxon>
        <taxon>Fungi</taxon>
        <taxon>Fungi incertae sedis</taxon>
        <taxon>Chytridiomycota</taxon>
        <taxon>Chytridiomycota incertae sedis</taxon>
        <taxon>Neocallimastigomycetes</taxon>
        <taxon>Neocallimastigales</taxon>
        <taxon>Neocallimastigaceae</taxon>
        <taxon>Anaeromyces</taxon>
    </lineage>
</organism>
<proteinExistence type="predicted"/>
<dbReference type="EMBL" id="MCFG01000293">
    <property type="protein sequence ID" value="ORX76543.1"/>
    <property type="molecule type" value="Genomic_DNA"/>
</dbReference>
<reference evidence="1 2" key="1">
    <citation type="submission" date="2016-08" db="EMBL/GenBank/DDBJ databases">
        <title>A Parts List for Fungal Cellulosomes Revealed by Comparative Genomics.</title>
        <authorList>
            <consortium name="DOE Joint Genome Institute"/>
            <person name="Haitjema C.H."/>
            <person name="Gilmore S.P."/>
            <person name="Henske J.K."/>
            <person name="Solomon K.V."/>
            <person name="De Groot R."/>
            <person name="Kuo A."/>
            <person name="Mondo S.J."/>
            <person name="Salamov A.A."/>
            <person name="Labutti K."/>
            <person name="Zhao Z."/>
            <person name="Chiniquy J."/>
            <person name="Barry K."/>
            <person name="Brewer H.M."/>
            <person name="Purvine S.O."/>
            <person name="Wright A.T."/>
            <person name="Boxma B."/>
            <person name="Van Alen T."/>
            <person name="Hackstein J.H."/>
            <person name="Baker S.E."/>
            <person name="Grigoriev I.V."/>
            <person name="O'Malley M.A."/>
        </authorList>
    </citation>
    <scope>NUCLEOTIDE SEQUENCE [LARGE SCALE GENOMIC DNA]</scope>
    <source>
        <strain evidence="1 2">S4</strain>
    </source>
</reference>
<keyword evidence="2" id="KW-1185">Reference proteome</keyword>
<protein>
    <submittedName>
        <fullName evidence="1">Uncharacterized protein</fullName>
    </submittedName>
</protein>
<dbReference type="AlphaFoldDB" id="A0A1Y1WSN2"/>
<gene>
    <name evidence="1" type="ORF">BCR32DRAFT_296190</name>
</gene>
<sequence>MVLSDRINNSPYKKEWECLFKCQTKSDTYSKFPFLLRSPALLNNIICLLSDKPSRANADSSSDPSREIG</sequence>
<accession>A0A1Y1WSN2</accession>